<dbReference type="GO" id="GO:0003677">
    <property type="term" value="F:DNA binding"/>
    <property type="evidence" value="ECO:0007669"/>
    <property type="project" value="InterPro"/>
</dbReference>
<sequence length="137" mass="15593">MKSLDSKTYKKTATTVSLIRYHFVFCPKYRRKIFLIPGVEEAFKKHVTEQCEALGIDILAMECHIDHVHMFVSAVPQLSIPEIMQKIKGCTSHTLRDEFSELSGMSSLWTRSYFVSTAGDVSARTIQAYVESQKSKP</sequence>
<dbReference type="STRING" id="717962.CC1_21990"/>
<evidence type="ECO:0000259" key="1">
    <source>
        <dbReference type="SMART" id="SM01321"/>
    </source>
</evidence>
<dbReference type="GO" id="GO:0006313">
    <property type="term" value="P:DNA transposition"/>
    <property type="evidence" value="ECO:0007669"/>
    <property type="project" value="InterPro"/>
</dbReference>
<dbReference type="GO" id="GO:0004803">
    <property type="term" value="F:transposase activity"/>
    <property type="evidence" value="ECO:0007669"/>
    <property type="project" value="InterPro"/>
</dbReference>
<organism evidence="2 3">
    <name type="scientific">Coprococcus catus GD/7</name>
    <dbReference type="NCBI Taxonomy" id="717962"/>
    <lineage>
        <taxon>Bacteria</taxon>
        <taxon>Bacillati</taxon>
        <taxon>Bacillota</taxon>
        <taxon>Clostridia</taxon>
        <taxon>Lachnospirales</taxon>
        <taxon>Lachnospiraceae</taxon>
        <taxon>Coprococcus</taxon>
    </lineage>
</organism>
<dbReference type="EMBL" id="FP929038">
    <property type="protein sequence ID" value="CBK80895.1"/>
    <property type="molecule type" value="Genomic_DNA"/>
</dbReference>
<dbReference type="PANTHER" id="PTHR33360:SF2">
    <property type="entry name" value="TRANSPOSASE FOR INSERTION SEQUENCE ELEMENT IS200"/>
    <property type="match status" value="1"/>
</dbReference>
<name>D4J974_9FIRM</name>
<dbReference type="RefSeq" id="WP_015514463.1">
    <property type="nucleotide sequence ID" value="NC_021009.1"/>
</dbReference>
<evidence type="ECO:0000313" key="3">
    <source>
        <dbReference type="Proteomes" id="UP000008798"/>
    </source>
</evidence>
<gene>
    <name evidence="2" type="ORF">CC1_21990</name>
</gene>
<protein>
    <submittedName>
        <fullName evidence="2">Transposase and inactivated derivatives</fullName>
    </submittedName>
</protein>
<dbReference type="PANTHER" id="PTHR33360">
    <property type="entry name" value="TRANSPOSASE FOR INSERTION SEQUENCE ELEMENT IS200"/>
    <property type="match status" value="1"/>
</dbReference>
<dbReference type="SUPFAM" id="SSF143422">
    <property type="entry name" value="Transposase IS200-like"/>
    <property type="match status" value="1"/>
</dbReference>
<dbReference type="NCBIfam" id="NF033573">
    <property type="entry name" value="transpos_IS200"/>
    <property type="match status" value="1"/>
</dbReference>
<dbReference type="AlphaFoldDB" id="D4J974"/>
<dbReference type="KEGG" id="cct:CC1_21990"/>
<dbReference type="Proteomes" id="UP000008798">
    <property type="component" value="Chromosome"/>
</dbReference>
<dbReference type="Pfam" id="PF01797">
    <property type="entry name" value="Y1_Tnp"/>
    <property type="match status" value="1"/>
</dbReference>
<reference evidence="2 3" key="2">
    <citation type="submission" date="2010-03" db="EMBL/GenBank/DDBJ databases">
        <authorList>
            <person name="Pajon A."/>
        </authorList>
    </citation>
    <scope>NUCLEOTIDE SEQUENCE [LARGE SCALE GENOMIC DNA]</scope>
    <source>
        <strain evidence="2 3">GD/7</strain>
    </source>
</reference>
<dbReference type="SMART" id="SM01321">
    <property type="entry name" value="Y1_Tnp"/>
    <property type="match status" value="1"/>
</dbReference>
<dbReference type="InterPro" id="IPR002686">
    <property type="entry name" value="Transposase_17"/>
</dbReference>
<evidence type="ECO:0000313" key="2">
    <source>
        <dbReference type="EMBL" id="CBK80895.1"/>
    </source>
</evidence>
<feature type="domain" description="Transposase IS200-like" evidence="1">
    <location>
        <begin position="16"/>
        <end position="133"/>
    </location>
</feature>
<dbReference type="PATRIC" id="fig|717962.3.peg.2110"/>
<dbReference type="Gene3D" id="3.30.70.1290">
    <property type="entry name" value="Transposase IS200-like"/>
    <property type="match status" value="1"/>
</dbReference>
<dbReference type="HOGENOM" id="CLU_101320_2_0_9"/>
<dbReference type="InterPro" id="IPR036515">
    <property type="entry name" value="Transposase_17_sf"/>
</dbReference>
<proteinExistence type="predicted"/>
<accession>D4J974</accession>
<reference evidence="2 3" key="1">
    <citation type="submission" date="2010-03" db="EMBL/GenBank/DDBJ databases">
        <title>The genome sequence of Coprococcus catus GD/7.</title>
        <authorList>
            <consortium name="metaHIT consortium -- http://www.metahit.eu/"/>
            <person name="Pajon A."/>
            <person name="Turner K."/>
            <person name="Parkhill J."/>
            <person name="Duncan S."/>
            <person name="Flint H."/>
        </authorList>
    </citation>
    <scope>NUCLEOTIDE SEQUENCE [LARGE SCALE GENOMIC DNA]</scope>
    <source>
        <strain evidence="2 3">GD/7</strain>
    </source>
</reference>